<proteinExistence type="predicted"/>
<evidence type="ECO:0000256" key="5">
    <source>
        <dbReference type="PROSITE-ProRule" id="PRU00449"/>
    </source>
</evidence>
<dbReference type="GO" id="GO:0005737">
    <property type="term" value="C:cytoplasm"/>
    <property type="evidence" value="ECO:0007669"/>
    <property type="project" value="TreeGrafter"/>
</dbReference>
<sequence length="298" mass="33499">MKYLLKFKANIFYTEKKFNIVSLVNMELPELGTNCALTTCKQLDFLPMRCDACAKLFCKDHIKYTEHSCENAYKKDFQVPICPLCNKAVPVPRGEQPDIKVGEHIDRDCQSDPAVAKRKAYLNRCSVKGCKQKELIPVRCKSCRQNFCLKHRHEQDHSCSVRGGAGSKTSASMKAGEAAAVRGLRAKNVPSSKVQNKPQQTSLSSIGRDLDRSRRERQEQPQGPQPIPQPALSEDEALALAIQASLQVQSNVKPSNPPQTSQEDEDQALARALAESEREEQNRRRRQEQEKKSDCCIT</sequence>
<protein>
    <submittedName>
        <fullName evidence="8">Zinc finger, AN1-type domain</fullName>
    </submittedName>
</protein>
<dbReference type="Pfam" id="PF25403">
    <property type="entry name" value="zf-C2H2_ZFAND2"/>
    <property type="match status" value="1"/>
</dbReference>
<evidence type="ECO:0000256" key="4">
    <source>
        <dbReference type="ARBA" id="ARBA00022833"/>
    </source>
</evidence>
<evidence type="ECO:0000313" key="9">
    <source>
        <dbReference type="Proteomes" id="UP001163046"/>
    </source>
</evidence>
<keyword evidence="3 5" id="KW-0863">Zinc-finger</keyword>
<name>A0A9X0CJ37_9CNID</name>
<feature type="compositionally biased region" description="Basic and acidic residues" evidence="6">
    <location>
        <begin position="274"/>
        <end position="298"/>
    </location>
</feature>
<keyword evidence="9" id="KW-1185">Reference proteome</keyword>
<dbReference type="EMBL" id="MU827319">
    <property type="protein sequence ID" value="KAJ7357631.1"/>
    <property type="molecule type" value="Genomic_DNA"/>
</dbReference>
<keyword evidence="2" id="KW-0677">Repeat</keyword>
<dbReference type="InterPro" id="IPR003903">
    <property type="entry name" value="UIM_dom"/>
</dbReference>
<dbReference type="GO" id="GO:0008270">
    <property type="term" value="F:zinc ion binding"/>
    <property type="evidence" value="ECO:0007669"/>
    <property type="project" value="UniProtKB-KW"/>
</dbReference>
<dbReference type="SMART" id="SM00154">
    <property type="entry name" value="ZnF_AN1"/>
    <property type="match status" value="2"/>
</dbReference>
<keyword evidence="1" id="KW-0479">Metal-binding</keyword>
<dbReference type="OrthoDB" id="431929at2759"/>
<gene>
    <name evidence="8" type="primary">ZFAND2B</name>
    <name evidence="8" type="ORF">OS493_023760</name>
</gene>
<organism evidence="8 9">
    <name type="scientific">Desmophyllum pertusum</name>
    <dbReference type="NCBI Taxonomy" id="174260"/>
    <lineage>
        <taxon>Eukaryota</taxon>
        <taxon>Metazoa</taxon>
        <taxon>Cnidaria</taxon>
        <taxon>Anthozoa</taxon>
        <taxon>Hexacorallia</taxon>
        <taxon>Scleractinia</taxon>
        <taxon>Caryophylliina</taxon>
        <taxon>Caryophylliidae</taxon>
        <taxon>Desmophyllum</taxon>
    </lineage>
</organism>
<dbReference type="Proteomes" id="UP001163046">
    <property type="component" value="Unassembled WGS sequence"/>
</dbReference>
<evidence type="ECO:0000256" key="3">
    <source>
        <dbReference type="ARBA" id="ARBA00022771"/>
    </source>
</evidence>
<dbReference type="PANTHER" id="PTHR14677">
    <property type="entry name" value="ARSENITE INDUCUBLE RNA ASSOCIATED PROTEIN AIP-1-RELATED"/>
    <property type="match status" value="1"/>
</dbReference>
<dbReference type="PROSITE" id="PS50330">
    <property type="entry name" value="UIM"/>
    <property type="match status" value="2"/>
</dbReference>
<evidence type="ECO:0000256" key="1">
    <source>
        <dbReference type="ARBA" id="ARBA00022723"/>
    </source>
</evidence>
<dbReference type="AlphaFoldDB" id="A0A9X0CJ37"/>
<dbReference type="Pfam" id="PF01428">
    <property type="entry name" value="zf-AN1"/>
    <property type="match status" value="2"/>
</dbReference>
<dbReference type="InterPro" id="IPR000058">
    <property type="entry name" value="Znf_AN1"/>
</dbReference>
<feature type="domain" description="AN1-type" evidence="7">
    <location>
        <begin position="29"/>
        <end position="77"/>
    </location>
</feature>
<feature type="domain" description="AN1-type" evidence="7">
    <location>
        <begin position="119"/>
        <end position="167"/>
    </location>
</feature>
<evidence type="ECO:0000256" key="2">
    <source>
        <dbReference type="ARBA" id="ARBA00022737"/>
    </source>
</evidence>
<feature type="compositionally biased region" description="Basic and acidic residues" evidence="6">
    <location>
        <begin position="208"/>
        <end position="219"/>
    </location>
</feature>
<dbReference type="PROSITE" id="PS51039">
    <property type="entry name" value="ZF_AN1"/>
    <property type="match status" value="2"/>
</dbReference>
<dbReference type="Gene3D" id="4.10.1110.10">
    <property type="entry name" value="AN1-like Zinc finger"/>
    <property type="match status" value="2"/>
</dbReference>
<dbReference type="SMART" id="SM00726">
    <property type="entry name" value="UIM"/>
    <property type="match status" value="2"/>
</dbReference>
<evidence type="ECO:0000313" key="8">
    <source>
        <dbReference type="EMBL" id="KAJ7357631.1"/>
    </source>
</evidence>
<evidence type="ECO:0000259" key="7">
    <source>
        <dbReference type="PROSITE" id="PS51039"/>
    </source>
</evidence>
<keyword evidence="4" id="KW-0862">Zinc</keyword>
<feature type="compositionally biased region" description="Polar residues" evidence="6">
    <location>
        <begin position="248"/>
        <end position="261"/>
    </location>
</feature>
<reference evidence="8" key="1">
    <citation type="submission" date="2023-01" db="EMBL/GenBank/DDBJ databases">
        <title>Genome assembly of the deep-sea coral Lophelia pertusa.</title>
        <authorList>
            <person name="Herrera S."/>
            <person name="Cordes E."/>
        </authorList>
    </citation>
    <scope>NUCLEOTIDE SEQUENCE</scope>
    <source>
        <strain evidence="8">USNM1676648</strain>
        <tissue evidence="8">Polyp</tissue>
    </source>
</reference>
<feature type="compositionally biased region" description="Polar residues" evidence="6">
    <location>
        <begin position="189"/>
        <end position="205"/>
    </location>
</feature>
<dbReference type="SUPFAM" id="SSF118310">
    <property type="entry name" value="AN1-like Zinc finger"/>
    <property type="match status" value="2"/>
</dbReference>
<dbReference type="InterPro" id="IPR057357">
    <property type="entry name" value="Znf-C2H2_ZFAND2A/B"/>
</dbReference>
<dbReference type="PANTHER" id="PTHR14677:SF20">
    <property type="entry name" value="ZINC FINGER AN1-TYPE CONTAINING 2A-RELATED"/>
    <property type="match status" value="1"/>
</dbReference>
<comment type="caution">
    <text evidence="8">The sequence shown here is derived from an EMBL/GenBank/DDBJ whole genome shotgun (WGS) entry which is preliminary data.</text>
</comment>
<feature type="region of interest" description="Disordered" evidence="6">
    <location>
        <begin position="248"/>
        <end position="298"/>
    </location>
</feature>
<evidence type="ECO:0000256" key="6">
    <source>
        <dbReference type="SAM" id="MobiDB-lite"/>
    </source>
</evidence>
<feature type="region of interest" description="Disordered" evidence="6">
    <location>
        <begin position="158"/>
        <end position="230"/>
    </location>
</feature>
<accession>A0A9X0CJ37</accession>
<dbReference type="InterPro" id="IPR035896">
    <property type="entry name" value="AN1-like_Znf"/>
</dbReference>